<proteinExistence type="predicted"/>
<dbReference type="AlphaFoldDB" id="A0A850NQS3"/>
<evidence type="ECO:0000313" key="2">
    <source>
        <dbReference type="Proteomes" id="UP000565205"/>
    </source>
</evidence>
<organism evidence="1 2">
    <name type="scientific">Endobacter medicaginis</name>
    <dbReference type="NCBI Taxonomy" id="1181271"/>
    <lineage>
        <taxon>Bacteria</taxon>
        <taxon>Pseudomonadati</taxon>
        <taxon>Pseudomonadota</taxon>
        <taxon>Alphaproteobacteria</taxon>
        <taxon>Acetobacterales</taxon>
        <taxon>Acetobacteraceae</taxon>
        <taxon>Endobacter</taxon>
    </lineage>
</organism>
<protein>
    <submittedName>
        <fullName evidence="1">Acetoacetate decarboxylase</fullName>
    </submittedName>
</protein>
<dbReference type="SUPFAM" id="SSF160104">
    <property type="entry name" value="Acetoacetate decarboxylase-like"/>
    <property type="match status" value="1"/>
</dbReference>
<evidence type="ECO:0000313" key="1">
    <source>
        <dbReference type="EMBL" id="NVN30206.1"/>
    </source>
</evidence>
<reference evidence="1 2" key="1">
    <citation type="submission" date="2020-06" db="EMBL/GenBank/DDBJ databases">
        <title>Description of novel acetic acid bacteria.</title>
        <authorList>
            <person name="Sombolestani A."/>
        </authorList>
    </citation>
    <scope>NUCLEOTIDE SEQUENCE [LARGE SCALE GENOMIC DNA]</scope>
    <source>
        <strain evidence="1 2">LMG 26838</strain>
    </source>
</reference>
<gene>
    <name evidence="1" type="ORF">HUK83_07650</name>
</gene>
<dbReference type="EMBL" id="JABXXQ010000117">
    <property type="protein sequence ID" value="NVN30206.1"/>
    <property type="molecule type" value="Genomic_DNA"/>
</dbReference>
<sequence length="301" mass="33241">MNGETVSVVFGDETVQVPKGGFYDRFHARPDLDAVADEPGVGRLDFFRRIPRQRVASRVGRVWAPNFYYRVRSAQLLMAAPMSRLRAMLPAELSPLAALPGRGLVALSFFSYAVCDNDPYDEVSIAVVIRRPGARGRDGAELLRQLRRRNVFAHVLALPVTTEIARTRGVQAYQLPKWLTPIALGLDGGVHARIANRDGTPDLTLTAPAPHCLDCPSQSQLSRSTMIHRVDGRWHRTEVRSNPLCSAQRLLPRDVTLTRHGGPMSELLDALGASTMLRFDVTRDGQSVLDMPVPLEANASF</sequence>
<name>A0A850NQS3_9PROT</name>
<comment type="caution">
    <text evidence="1">The sequence shown here is derived from an EMBL/GenBank/DDBJ whole genome shotgun (WGS) entry which is preliminary data.</text>
</comment>
<dbReference type="Proteomes" id="UP000565205">
    <property type="component" value="Unassembled WGS sequence"/>
</dbReference>
<dbReference type="InterPro" id="IPR023375">
    <property type="entry name" value="ADC_dom_sf"/>
</dbReference>
<accession>A0A850NQS3</accession>
<dbReference type="Gene3D" id="2.40.400.10">
    <property type="entry name" value="Acetoacetate decarboxylase-like"/>
    <property type="match status" value="1"/>
</dbReference>